<name>A0A1S1V4C1_9FIRM</name>
<comment type="caution">
    <text evidence="2">The sequence shown here is derived from an EMBL/GenBank/DDBJ whole genome shotgun (WGS) entry which is preliminary data.</text>
</comment>
<dbReference type="Gene3D" id="3.40.50.150">
    <property type="entry name" value="Vaccinia Virus protein VP39"/>
    <property type="match status" value="1"/>
</dbReference>
<dbReference type="PANTHER" id="PTHR47739:SF1">
    <property type="entry name" value="TRNA1(VAL) (ADENINE(37)-N6)-METHYLTRANSFERASE"/>
    <property type="match status" value="1"/>
</dbReference>
<keyword evidence="2" id="KW-0489">Methyltransferase</keyword>
<dbReference type="EC" id="2.1.1.223" evidence="2"/>
<dbReference type="PANTHER" id="PTHR47739">
    <property type="entry name" value="TRNA1(VAL) (ADENINE(37)-N6)-METHYLTRANSFERASE"/>
    <property type="match status" value="1"/>
</dbReference>
<accession>A0A1S1V4C1</accession>
<keyword evidence="3" id="KW-1185">Reference proteome</keyword>
<sequence>MELKADERIDDLGIRGYRIIQSENGFCFGMDAVLLGNYAKPKHGAKVVDLGTGTGIIPLIVNGKNNVEIVHGVEIQREVAEMAERSVKLNSLEEKIKIHNIDLKEAPETLGVNIYDVVTSNPPYMAIGEGLVNENDRKQISRHEVSCTIEDVCKTASRLLKHHGKFYMVHRPSRLADIFVSLRANKLEPKKMRFVHPKVNAKPNLVLIEAVKSARPELLMAEPLYIYNEDGSYTDEVHEIYGLDREQKE</sequence>
<evidence type="ECO:0000313" key="2">
    <source>
        <dbReference type="EMBL" id="OHW61452.1"/>
    </source>
</evidence>
<proteinExistence type="predicted"/>
<dbReference type="GO" id="GO:0032259">
    <property type="term" value="P:methylation"/>
    <property type="evidence" value="ECO:0007669"/>
    <property type="project" value="UniProtKB-KW"/>
</dbReference>
<dbReference type="STRING" id="39480.EUAN_21950"/>
<dbReference type="EMBL" id="MKIE01000013">
    <property type="protein sequence ID" value="OHW61452.1"/>
    <property type="molecule type" value="Genomic_DNA"/>
</dbReference>
<dbReference type="InterPro" id="IPR050210">
    <property type="entry name" value="tRNA_Adenine-N(6)_MTase"/>
</dbReference>
<dbReference type="InterPro" id="IPR007848">
    <property type="entry name" value="Small_mtfrase_dom"/>
</dbReference>
<gene>
    <name evidence="2" type="primary">yfiC</name>
    <name evidence="2" type="ORF">EUAN_21950</name>
</gene>
<reference evidence="2 3" key="1">
    <citation type="submission" date="2016-09" db="EMBL/GenBank/DDBJ databases">
        <title>Genome sequence of Eubacterium angustum.</title>
        <authorList>
            <person name="Poehlein A."/>
            <person name="Daniel R."/>
        </authorList>
    </citation>
    <scope>NUCLEOTIDE SEQUENCE [LARGE SCALE GENOMIC DNA]</scope>
    <source>
        <strain evidence="2 3">DSM 1989</strain>
    </source>
</reference>
<dbReference type="AlphaFoldDB" id="A0A1S1V4C1"/>
<dbReference type="Pfam" id="PF05175">
    <property type="entry name" value="MTS"/>
    <property type="match status" value="1"/>
</dbReference>
<dbReference type="GO" id="GO:0008168">
    <property type="term" value="F:methyltransferase activity"/>
    <property type="evidence" value="ECO:0007669"/>
    <property type="project" value="UniProtKB-KW"/>
</dbReference>
<organism evidence="2 3">
    <name type="scientific">Andreesenia angusta</name>
    <dbReference type="NCBI Taxonomy" id="39480"/>
    <lineage>
        <taxon>Bacteria</taxon>
        <taxon>Bacillati</taxon>
        <taxon>Bacillota</taxon>
        <taxon>Tissierellia</taxon>
        <taxon>Tissierellales</taxon>
        <taxon>Gottschalkiaceae</taxon>
        <taxon>Andreesenia</taxon>
    </lineage>
</organism>
<dbReference type="CDD" id="cd02440">
    <property type="entry name" value="AdoMet_MTases"/>
    <property type="match status" value="1"/>
</dbReference>
<dbReference type="SUPFAM" id="SSF53335">
    <property type="entry name" value="S-adenosyl-L-methionine-dependent methyltransferases"/>
    <property type="match status" value="1"/>
</dbReference>
<dbReference type="Proteomes" id="UP000180254">
    <property type="component" value="Unassembled WGS sequence"/>
</dbReference>
<dbReference type="InterPro" id="IPR029063">
    <property type="entry name" value="SAM-dependent_MTases_sf"/>
</dbReference>
<dbReference type="RefSeq" id="WP_071064411.1">
    <property type="nucleotide sequence ID" value="NZ_MKIE01000013.1"/>
</dbReference>
<keyword evidence="2" id="KW-0808">Transferase</keyword>
<dbReference type="OrthoDB" id="9777257at2"/>
<protein>
    <submittedName>
        <fullName evidence="2">tRNA1(Val) (Adenine(37)-N6)-methyltransferase</fullName>
        <ecNumber evidence="2">2.1.1.223</ecNumber>
    </submittedName>
</protein>
<evidence type="ECO:0000259" key="1">
    <source>
        <dbReference type="Pfam" id="PF05175"/>
    </source>
</evidence>
<feature type="domain" description="Methyltransferase small" evidence="1">
    <location>
        <begin position="33"/>
        <end position="170"/>
    </location>
</feature>
<evidence type="ECO:0000313" key="3">
    <source>
        <dbReference type="Proteomes" id="UP000180254"/>
    </source>
</evidence>